<evidence type="ECO:0000313" key="5">
    <source>
        <dbReference type="Proteomes" id="UP000694865"/>
    </source>
</evidence>
<reference evidence="6" key="1">
    <citation type="submission" date="2025-08" db="UniProtKB">
        <authorList>
            <consortium name="RefSeq"/>
        </authorList>
    </citation>
    <scope>IDENTIFICATION</scope>
    <source>
        <tissue evidence="6">Testes</tissue>
    </source>
</reference>
<dbReference type="InterPro" id="IPR031329">
    <property type="entry name" value="NEUT/ALK_ceramidase_N"/>
</dbReference>
<dbReference type="InterPro" id="IPR006823">
    <property type="entry name" value="Ceramidase_alk"/>
</dbReference>
<dbReference type="Pfam" id="PF04734">
    <property type="entry name" value="Ceramidase_alk"/>
    <property type="match status" value="1"/>
</dbReference>
<feature type="chain" id="PRO_5046177507" description="Neutral ceramidase" evidence="3">
    <location>
        <begin position="23"/>
        <end position="449"/>
    </location>
</feature>
<comment type="similarity">
    <text evidence="2">Belongs to the neutral ceramidase family.</text>
</comment>
<protein>
    <recommendedName>
        <fullName evidence="1 2">Neutral ceramidase</fullName>
        <ecNumber evidence="2">3.5.1.23</ecNumber>
    </recommendedName>
</protein>
<keyword evidence="2" id="KW-0378">Hydrolase</keyword>
<keyword evidence="2" id="KW-0746">Sphingolipid metabolism</keyword>
<dbReference type="Proteomes" id="UP000694865">
    <property type="component" value="Unplaced"/>
</dbReference>
<dbReference type="GeneID" id="100376665"/>
<dbReference type="EC" id="3.5.1.23" evidence="2"/>
<keyword evidence="5" id="KW-1185">Reference proteome</keyword>
<comment type="catalytic activity">
    <reaction evidence="2">
        <text>an N-acylsphing-4-enine + H2O = sphing-4-enine + a fatty acid</text>
        <dbReference type="Rhea" id="RHEA:20856"/>
        <dbReference type="ChEBI" id="CHEBI:15377"/>
        <dbReference type="ChEBI" id="CHEBI:28868"/>
        <dbReference type="ChEBI" id="CHEBI:52639"/>
        <dbReference type="ChEBI" id="CHEBI:57756"/>
        <dbReference type="EC" id="3.5.1.23"/>
    </reaction>
</comment>
<feature type="non-terminal residue" evidence="6">
    <location>
        <position position="449"/>
    </location>
</feature>
<evidence type="ECO:0000256" key="1">
    <source>
        <dbReference type="ARBA" id="ARBA00019235"/>
    </source>
</evidence>
<gene>
    <name evidence="6" type="primary">LOC100376665</name>
</gene>
<keyword evidence="2" id="KW-0443">Lipid metabolism</keyword>
<evidence type="ECO:0000256" key="2">
    <source>
        <dbReference type="RuleBase" id="RU366019"/>
    </source>
</evidence>
<feature type="domain" description="Neutral/alkaline non-lysosomal ceramidase N-terminal" evidence="4">
    <location>
        <begin position="80"/>
        <end position="449"/>
    </location>
</feature>
<sequence>MARTLVFALLLVASCCFVNSQGKSPTKTGKEHLVKVMKGHKHGNKSQHMTDAAKVAEVVEALPKNHKERPEIADNAAGNFYIGTGIGDITGPAANVNMMGYANPTQVTGGIHLRLYSRAYIIADKTDETQRILFVSADMAMGSQLVKLEVLNRLRTMYDDLYTAENFCLSGTHTHSGPGGYQQFVLFDITSLGFVKENFEAIVQGIVKSVQHAHSKLTLGDIFINKGDVMMSNINRSPTAYLNNPADERNKYQYNVDKEMVLIKMAGTDGKDLGMINWFSVHGTSMNNTNHLISGDNKGYASYMFEQLLNPNTRPGQGSFVAAFAQTSEGDVSPNTKGPHCLDTGLPCDVETSTCNGKTENCVAFGPGEDMRESTHIIGTHQFSNAWDLYHSATKQLSGKVAYRHQYVNMSDYTVYLNSSTKVKTCKPSLGYSFAAGTTDGPGAFDFTQ</sequence>
<feature type="signal peptide" evidence="3">
    <location>
        <begin position="1"/>
        <end position="22"/>
    </location>
</feature>
<evidence type="ECO:0000313" key="6">
    <source>
        <dbReference type="RefSeq" id="XP_002733975.1"/>
    </source>
</evidence>
<name>A0ABM0GNP7_SACKO</name>
<evidence type="ECO:0000256" key="3">
    <source>
        <dbReference type="SAM" id="SignalP"/>
    </source>
</evidence>
<dbReference type="PANTHER" id="PTHR12670">
    <property type="entry name" value="CERAMIDASE"/>
    <property type="match status" value="1"/>
</dbReference>
<proteinExistence type="inferred from homology"/>
<accession>A0ABM0GNP7</accession>
<organism evidence="5 6">
    <name type="scientific">Saccoglossus kowalevskii</name>
    <name type="common">Acorn worm</name>
    <dbReference type="NCBI Taxonomy" id="10224"/>
    <lineage>
        <taxon>Eukaryota</taxon>
        <taxon>Metazoa</taxon>
        <taxon>Hemichordata</taxon>
        <taxon>Enteropneusta</taxon>
        <taxon>Harrimaniidae</taxon>
        <taxon>Saccoglossus</taxon>
    </lineage>
</organism>
<dbReference type="PROSITE" id="PS51257">
    <property type="entry name" value="PROKAR_LIPOPROTEIN"/>
    <property type="match status" value="1"/>
</dbReference>
<dbReference type="PANTHER" id="PTHR12670:SF1">
    <property type="entry name" value="NEUTRAL CERAMIDASE"/>
    <property type="match status" value="1"/>
</dbReference>
<evidence type="ECO:0000259" key="4">
    <source>
        <dbReference type="Pfam" id="PF04734"/>
    </source>
</evidence>
<dbReference type="RefSeq" id="XP_002733975.1">
    <property type="nucleotide sequence ID" value="XM_002733929.2"/>
</dbReference>
<keyword evidence="3" id="KW-0732">Signal</keyword>